<gene>
    <name evidence="2" type="ORF">AEK19_MT1324</name>
</gene>
<feature type="transmembrane region" description="Helical" evidence="1">
    <location>
        <begin position="47"/>
        <end position="63"/>
    </location>
</feature>
<name>A0A1Y0B2C7_9LAMI</name>
<proteinExistence type="predicted"/>
<reference evidence="2" key="1">
    <citation type="submission" date="2017-03" db="EMBL/GenBank/DDBJ databases">
        <title>The mitochondrial genome of the carnivorous plant Utricularia reniformis (Lentibulariaceae): structure, comparative analysis and evolutionary landmarks.</title>
        <authorList>
            <person name="Silva S.R."/>
            <person name="Alvarenga D.O."/>
            <person name="Michael T.P."/>
            <person name="Miranda V.F.O."/>
            <person name="Varani A.M."/>
        </authorList>
    </citation>
    <scope>NUCLEOTIDE SEQUENCE</scope>
</reference>
<geneLocation type="mitochondrion" evidence="2"/>
<dbReference type="AlphaFoldDB" id="A0A1Y0B2C7"/>
<keyword evidence="1" id="KW-0812">Transmembrane</keyword>
<organism evidence="2">
    <name type="scientific">Utricularia reniformis</name>
    <dbReference type="NCBI Taxonomy" id="192314"/>
    <lineage>
        <taxon>Eukaryota</taxon>
        <taxon>Viridiplantae</taxon>
        <taxon>Streptophyta</taxon>
        <taxon>Embryophyta</taxon>
        <taxon>Tracheophyta</taxon>
        <taxon>Spermatophyta</taxon>
        <taxon>Magnoliopsida</taxon>
        <taxon>eudicotyledons</taxon>
        <taxon>Gunneridae</taxon>
        <taxon>Pentapetalae</taxon>
        <taxon>asterids</taxon>
        <taxon>lamiids</taxon>
        <taxon>Lamiales</taxon>
        <taxon>Lentibulariaceae</taxon>
        <taxon>Utricularia</taxon>
    </lineage>
</organism>
<evidence type="ECO:0000256" key="1">
    <source>
        <dbReference type="SAM" id="Phobius"/>
    </source>
</evidence>
<protein>
    <submittedName>
        <fullName evidence="2">Uncharacterized protein</fullName>
    </submittedName>
</protein>
<dbReference type="EMBL" id="KY774314">
    <property type="protein sequence ID" value="ART31523.1"/>
    <property type="molecule type" value="Genomic_DNA"/>
</dbReference>
<accession>A0A1Y0B2C7</accession>
<keyword evidence="1" id="KW-0472">Membrane</keyword>
<evidence type="ECO:0000313" key="2">
    <source>
        <dbReference type="EMBL" id="ART31523.1"/>
    </source>
</evidence>
<keyword evidence="1" id="KW-1133">Transmembrane helix</keyword>
<keyword evidence="2" id="KW-0496">Mitochondrion</keyword>
<sequence length="101" mass="11419">MAFDEGALWSEGGYCLRRRGSGKPSLFCQGCSPGVFTTITTPLQKSLFFPLLLLLFFPLKGALRKQQARNYRSPIRCLPLRVGVGCFRHPSLCLRTGYERY</sequence>